<dbReference type="EMBL" id="CBXV010000008">
    <property type="protein sequence ID" value="CDM66974.1"/>
    <property type="molecule type" value="Genomic_DNA"/>
</dbReference>
<keyword evidence="2" id="KW-0723">Serine/threonine-protein kinase</keyword>
<evidence type="ECO:0000256" key="1">
    <source>
        <dbReference type="ARBA" id="ARBA00012513"/>
    </source>
</evidence>
<evidence type="ECO:0000256" key="3">
    <source>
        <dbReference type="ARBA" id="ARBA00022679"/>
    </source>
</evidence>
<dbReference type="PROSITE" id="PS50011">
    <property type="entry name" value="PROTEIN_KINASE_DOM"/>
    <property type="match status" value="1"/>
</dbReference>
<feature type="region of interest" description="Disordered" evidence="8">
    <location>
        <begin position="380"/>
        <end position="409"/>
    </location>
</feature>
<keyword evidence="12" id="KW-1185">Reference proteome</keyword>
<feature type="region of interest" description="Disordered" evidence="8">
    <location>
        <begin position="449"/>
        <end position="515"/>
    </location>
</feature>
<dbReference type="PROSITE" id="PS00108">
    <property type="entry name" value="PROTEIN_KINASE_ST"/>
    <property type="match status" value="1"/>
</dbReference>
<keyword evidence="6 7" id="KW-0067">ATP-binding</keyword>
<dbReference type="OrthoDB" id="111294at2"/>
<evidence type="ECO:0000256" key="2">
    <source>
        <dbReference type="ARBA" id="ARBA00022527"/>
    </source>
</evidence>
<evidence type="ECO:0000256" key="4">
    <source>
        <dbReference type="ARBA" id="ARBA00022741"/>
    </source>
</evidence>
<dbReference type="STRING" id="454194.PYK22_03022"/>
<reference evidence="11 12" key="1">
    <citation type="submission" date="2013-12" db="EMBL/GenBank/DDBJ databases">
        <authorList>
            <person name="Stott M."/>
        </authorList>
    </citation>
    <scope>NUCLEOTIDE SEQUENCE [LARGE SCALE GENOMIC DNA]</scope>
    <source>
        <strain evidence="11 12">K22</strain>
    </source>
</reference>
<accession>A0A0B6X384</accession>
<evidence type="ECO:0000313" key="12">
    <source>
        <dbReference type="Proteomes" id="UP000031518"/>
    </source>
</evidence>
<evidence type="ECO:0000313" key="11">
    <source>
        <dbReference type="EMBL" id="CDM66974.1"/>
    </source>
</evidence>
<feature type="transmembrane region" description="Helical" evidence="9">
    <location>
        <begin position="351"/>
        <end position="371"/>
    </location>
</feature>
<dbReference type="GO" id="GO:0005524">
    <property type="term" value="F:ATP binding"/>
    <property type="evidence" value="ECO:0007669"/>
    <property type="project" value="UniProtKB-UniRule"/>
</dbReference>
<feature type="region of interest" description="Disordered" evidence="8">
    <location>
        <begin position="327"/>
        <end position="346"/>
    </location>
</feature>
<keyword evidence="5 11" id="KW-0418">Kinase</keyword>
<dbReference type="SUPFAM" id="SSF56112">
    <property type="entry name" value="Protein kinase-like (PK-like)"/>
    <property type="match status" value="1"/>
</dbReference>
<dbReference type="RefSeq" id="WP_157770922.1">
    <property type="nucleotide sequence ID" value="NZ_CBXV010000008.1"/>
</dbReference>
<dbReference type="PANTHER" id="PTHR43289:SF6">
    <property type="entry name" value="SERINE_THREONINE-PROTEIN KINASE NEKL-3"/>
    <property type="match status" value="1"/>
</dbReference>
<dbReference type="CDD" id="cd14014">
    <property type="entry name" value="STKc_PknB_like"/>
    <property type="match status" value="1"/>
</dbReference>
<sequence length="515" mass="55345">MRRCPKCNALYDDSVSLCPQDGEILEKDGDELIGRVLGGKYRIEERIGEGGMGKIYRATHVLMDKTVAVKVLSPQLAADRNVVARFTREARIASRISHPHAIAVTDFGEDAGRVFLAMEYLPGRTLKELIEEEGPLPIDRVVEIARQIASALDAAHAQGVIHRDLKSANVMLTEVEGKEDWVKVLDFGIAKITEAMDPDLTAPHLVVGTPHYMSPEQCAHASVDARSDVYSLGVIIYEMLTGHVPFMADSAAEVLHKQMHEPPPSVREERPALPLAIDRVVARALAKRPEERFQSAGELAEALALAATGVEQTAAFAEKPRSVLSVGEATKDGAGEALPKSSPPPGRIKPWHLLVPGFVLLAIVFAIFYVWHLNAEKKEPPIVNEPGLRPVRPARPATGESERDLASGLDSNINANRQATEGATTAFPVPTDIGPALSPNVEPRLIEEAKPGDRNVNGNVGISKPQTVGPGTSPESKPIASPAPQRRQSPEPSSIGKPSPTPTVSSSPSLNPPTL</sequence>
<feature type="compositionally biased region" description="Polar residues" evidence="8">
    <location>
        <begin position="456"/>
        <end position="475"/>
    </location>
</feature>
<evidence type="ECO:0000256" key="6">
    <source>
        <dbReference type="ARBA" id="ARBA00022840"/>
    </source>
</evidence>
<feature type="domain" description="Protein kinase" evidence="10">
    <location>
        <begin position="41"/>
        <end position="304"/>
    </location>
</feature>
<dbReference type="EC" id="2.7.11.1" evidence="1"/>
<evidence type="ECO:0000256" key="7">
    <source>
        <dbReference type="PROSITE-ProRule" id="PRU10141"/>
    </source>
</evidence>
<dbReference type="SMART" id="SM00220">
    <property type="entry name" value="S_TKc"/>
    <property type="match status" value="1"/>
</dbReference>
<name>A0A0B6X384_9BACT</name>
<dbReference type="GO" id="GO:0004674">
    <property type="term" value="F:protein serine/threonine kinase activity"/>
    <property type="evidence" value="ECO:0007669"/>
    <property type="project" value="UniProtKB-KW"/>
</dbReference>
<dbReference type="Gene3D" id="1.10.510.10">
    <property type="entry name" value="Transferase(Phosphotransferase) domain 1"/>
    <property type="match status" value="1"/>
</dbReference>
<reference evidence="11 12" key="2">
    <citation type="submission" date="2015-01" db="EMBL/GenBank/DDBJ databases">
        <title>Complete genome sequence of Pyrinomonas methylaliphatogenes type strain K22T.</title>
        <authorList>
            <person name="Lee K.C.Y."/>
            <person name="Power J.F."/>
            <person name="Dunfield P.F."/>
            <person name="Morgan X.C."/>
            <person name="Huttenhower C."/>
            <person name="Stott M.B."/>
        </authorList>
    </citation>
    <scope>NUCLEOTIDE SEQUENCE [LARGE SCALE GENOMIC DNA]</scope>
    <source>
        <strain evidence="11 12">K22</strain>
    </source>
</reference>
<keyword evidence="9" id="KW-1133">Transmembrane helix</keyword>
<feature type="binding site" evidence="7">
    <location>
        <position position="70"/>
    </location>
    <ligand>
        <name>ATP</name>
        <dbReference type="ChEBI" id="CHEBI:30616"/>
    </ligand>
</feature>
<keyword evidence="9" id="KW-0472">Membrane</keyword>
<evidence type="ECO:0000256" key="5">
    <source>
        <dbReference type="ARBA" id="ARBA00022777"/>
    </source>
</evidence>
<dbReference type="InterPro" id="IPR008271">
    <property type="entry name" value="Ser/Thr_kinase_AS"/>
</dbReference>
<evidence type="ECO:0000256" key="9">
    <source>
        <dbReference type="SAM" id="Phobius"/>
    </source>
</evidence>
<dbReference type="AlphaFoldDB" id="A0A0B6X384"/>
<evidence type="ECO:0000259" key="10">
    <source>
        <dbReference type="PROSITE" id="PS50011"/>
    </source>
</evidence>
<organism evidence="11 12">
    <name type="scientific">Pyrinomonas methylaliphatogenes</name>
    <dbReference type="NCBI Taxonomy" id="454194"/>
    <lineage>
        <taxon>Bacteria</taxon>
        <taxon>Pseudomonadati</taxon>
        <taxon>Acidobacteriota</taxon>
        <taxon>Blastocatellia</taxon>
        <taxon>Blastocatellales</taxon>
        <taxon>Pyrinomonadaceae</taxon>
        <taxon>Pyrinomonas</taxon>
    </lineage>
</organism>
<dbReference type="InterPro" id="IPR011009">
    <property type="entry name" value="Kinase-like_dom_sf"/>
</dbReference>
<keyword evidence="4 7" id="KW-0547">Nucleotide-binding</keyword>
<keyword evidence="3" id="KW-0808">Transferase</keyword>
<dbReference type="Gene3D" id="3.30.200.20">
    <property type="entry name" value="Phosphorylase Kinase, domain 1"/>
    <property type="match status" value="1"/>
</dbReference>
<dbReference type="InterPro" id="IPR017441">
    <property type="entry name" value="Protein_kinase_ATP_BS"/>
</dbReference>
<dbReference type="Proteomes" id="UP000031518">
    <property type="component" value="Unassembled WGS sequence"/>
</dbReference>
<proteinExistence type="predicted"/>
<protein>
    <recommendedName>
        <fullName evidence="1">non-specific serine/threonine protein kinase</fullName>
        <ecNumber evidence="1">2.7.11.1</ecNumber>
    </recommendedName>
</protein>
<keyword evidence="9" id="KW-0812">Transmembrane</keyword>
<evidence type="ECO:0000256" key="8">
    <source>
        <dbReference type="SAM" id="MobiDB-lite"/>
    </source>
</evidence>
<dbReference type="PROSITE" id="PS00107">
    <property type="entry name" value="PROTEIN_KINASE_ATP"/>
    <property type="match status" value="1"/>
</dbReference>
<dbReference type="FunFam" id="1.10.510.10:FF:000021">
    <property type="entry name" value="Serine/threonine protein kinase"/>
    <property type="match status" value="1"/>
</dbReference>
<dbReference type="InterPro" id="IPR000719">
    <property type="entry name" value="Prot_kinase_dom"/>
</dbReference>
<dbReference type="Pfam" id="PF00069">
    <property type="entry name" value="Pkinase"/>
    <property type="match status" value="1"/>
</dbReference>
<gene>
    <name evidence="11" type="ORF">PYK22_03022</name>
</gene>
<dbReference type="PANTHER" id="PTHR43289">
    <property type="entry name" value="MITOGEN-ACTIVATED PROTEIN KINASE KINASE KINASE 20-RELATED"/>
    <property type="match status" value="1"/>
</dbReference>